<dbReference type="InterPro" id="IPR000014">
    <property type="entry name" value="PAS"/>
</dbReference>
<evidence type="ECO:0000256" key="5">
    <source>
        <dbReference type="ARBA" id="ARBA00022777"/>
    </source>
</evidence>
<dbReference type="NCBIfam" id="TIGR00229">
    <property type="entry name" value="sensory_box"/>
    <property type="match status" value="1"/>
</dbReference>
<dbReference type="InterPro" id="IPR052162">
    <property type="entry name" value="Sensor_kinase/Photoreceptor"/>
</dbReference>
<dbReference type="Gene3D" id="3.30.565.10">
    <property type="entry name" value="Histidine kinase-like ATPase, C-terminal domain"/>
    <property type="match status" value="1"/>
</dbReference>
<dbReference type="SUPFAM" id="SSF55785">
    <property type="entry name" value="PYP-like sensor domain (PAS domain)"/>
    <property type="match status" value="1"/>
</dbReference>
<dbReference type="Pfam" id="PF08447">
    <property type="entry name" value="PAS_3"/>
    <property type="match status" value="1"/>
</dbReference>
<evidence type="ECO:0000256" key="2">
    <source>
        <dbReference type="ARBA" id="ARBA00012438"/>
    </source>
</evidence>
<protein>
    <recommendedName>
        <fullName evidence="2">histidine kinase</fullName>
        <ecNumber evidence="2">2.7.13.3</ecNumber>
    </recommendedName>
</protein>
<proteinExistence type="predicted"/>
<dbReference type="InterPro" id="IPR004358">
    <property type="entry name" value="Sig_transdc_His_kin-like_C"/>
</dbReference>
<dbReference type="EMBL" id="BMEC01000001">
    <property type="protein sequence ID" value="GGC21271.1"/>
    <property type="molecule type" value="Genomic_DNA"/>
</dbReference>
<accession>A0ABQ1LBZ4</accession>
<feature type="domain" description="Histidine kinase" evidence="6">
    <location>
        <begin position="143"/>
        <end position="355"/>
    </location>
</feature>
<dbReference type="SMART" id="SM00091">
    <property type="entry name" value="PAS"/>
    <property type="match status" value="1"/>
</dbReference>
<dbReference type="InterPro" id="IPR013655">
    <property type="entry name" value="PAS_fold_3"/>
</dbReference>
<evidence type="ECO:0000313" key="9">
    <source>
        <dbReference type="Proteomes" id="UP000636010"/>
    </source>
</evidence>
<evidence type="ECO:0000313" key="8">
    <source>
        <dbReference type="EMBL" id="GGC21271.1"/>
    </source>
</evidence>
<dbReference type="InterPro" id="IPR035965">
    <property type="entry name" value="PAS-like_dom_sf"/>
</dbReference>
<organism evidence="8 9">
    <name type="scientific">Marivirga lumbricoides</name>
    <dbReference type="NCBI Taxonomy" id="1046115"/>
    <lineage>
        <taxon>Bacteria</taxon>
        <taxon>Pseudomonadati</taxon>
        <taxon>Bacteroidota</taxon>
        <taxon>Cytophagia</taxon>
        <taxon>Cytophagales</taxon>
        <taxon>Marivirgaceae</taxon>
        <taxon>Marivirga</taxon>
    </lineage>
</organism>
<dbReference type="SMART" id="SM00387">
    <property type="entry name" value="HATPase_c"/>
    <property type="match status" value="1"/>
</dbReference>
<dbReference type="InterPro" id="IPR005467">
    <property type="entry name" value="His_kinase_dom"/>
</dbReference>
<keyword evidence="3" id="KW-0597">Phosphoprotein</keyword>
<dbReference type="SUPFAM" id="SSF47384">
    <property type="entry name" value="Homodimeric domain of signal transducing histidine kinase"/>
    <property type="match status" value="1"/>
</dbReference>
<dbReference type="Pfam" id="PF02518">
    <property type="entry name" value="HATPase_c"/>
    <property type="match status" value="1"/>
</dbReference>
<dbReference type="SUPFAM" id="SSF55874">
    <property type="entry name" value="ATPase domain of HSP90 chaperone/DNA topoisomerase II/histidine kinase"/>
    <property type="match status" value="1"/>
</dbReference>
<dbReference type="InterPro" id="IPR003594">
    <property type="entry name" value="HATPase_dom"/>
</dbReference>
<evidence type="ECO:0000259" key="7">
    <source>
        <dbReference type="PROSITE" id="PS50112"/>
    </source>
</evidence>
<feature type="domain" description="PAS" evidence="7">
    <location>
        <begin position="4"/>
        <end position="61"/>
    </location>
</feature>
<gene>
    <name evidence="8" type="ORF">GCM10011506_03110</name>
</gene>
<dbReference type="PANTHER" id="PTHR43304:SF1">
    <property type="entry name" value="PAC DOMAIN-CONTAINING PROTEIN"/>
    <property type="match status" value="1"/>
</dbReference>
<name>A0ABQ1LBZ4_9BACT</name>
<keyword evidence="5" id="KW-0418">Kinase</keyword>
<evidence type="ECO:0000256" key="1">
    <source>
        <dbReference type="ARBA" id="ARBA00000085"/>
    </source>
</evidence>
<keyword evidence="9" id="KW-1185">Reference proteome</keyword>
<comment type="caution">
    <text evidence="8">The sequence shown here is derived from an EMBL/GenBank/DDBJ whole genome shotgun (WGS) entry which is preliminary data.</text>
</comment>
<dbReference type="PROSITE" id="PS50112">
    <property type="entry name" value="PAS"/>
    <property type="match status" value="1"/>
</dbReference>
<evidence type="ECO:0000256" key="4">
    <source>
        <dbReference type="ARBA" id="ARBA00022679"/>
    </source>
</evidence>
<dbReference type="InterPro" id="IPR036890">
    <property type="entry name" value="HATPase_C_sf"/>
</dbReference>
<dbReference type="Proteomes" id="UP000636010">
    <property type="component" value="Unassembled WGS sequence"/>
</dbReference>
<reference evidence="9" key="1">
    <citation type="journal article" date="2019" name="Int. J. Syst. Evol. Microbiol.">
        <title>The Global Catalogue of Microorganisms (GCM) 10K type strain sequencing project: providing services to taxonomists for standard genome sequencing and annotation.</title>
        <authorList>
            <consortium name="The Broad Institute Genomics Platform"/>
            <consortium name="The Broad Institute Genome Sequencing Center for Infectious Disease"/>
            <person name="Wu L."/>
            <person name="Ma J."/>
        </authorList>
    </citation>
    <scope>NUCLEOTIDE SEQUENCE [LARGE SCALE GENOMIC DNA]</scope>
    <source>
        <strain evidence="9">CGMCC 1.10832</strain>
    </source>
</reference>
<dbReference type="PROSITE" id="PS50109">
    <property type="entry name" value="HIS_KIN"/>
    <property type="match status" value="1"/>
</dbReference>
<sequence>MNAEYYNYEKFFELTPDLLCIAGFDGYFKKVNAAVSSTLGYSPEELYAKPINAFVHPDDVEMTTLVRASLTSSETLFNFENRYVTKSGDIIWLSWTSQPSTEDELVFAIAKNITIKKSLEIIKDNELANLVKLNNAYKQLSYTTSHDLRSPLDSLLSVFRLIDLNTIENERTVELINLLKCGGEKLKLKIDNYIDELNTSESPSIEIENIVIEEVLKKVMNALQTLIQNTQISIKIDFSEFRTISFNREYLSSIFLNLISNSIKFRRQSINPYLSIYSRMVDKKKQLVFEDNGLGFNMEEAKGKIFELNQTFHSNTDSKGIGLYLVKKHMQSMNGTVEVESEENVGTKFILTLSS</sequence>
<dbReference type="CDD" id="cd00130">
    <property type="entry name" value="PAS"/>
    <property type="match status" value="1"/>
</dbReference>
<evidence type="ECO:0000256" key="3">
    <source>
        <dbReference type="ARBA" id="ARBA00022553"/>
    </source>
</evidence>
<keyword evidence="4" id="KW-0808">Transferase</keyword>
<dbReference type="InterPro" id="IPR036097">
    <property type="entry name" value="HisK_dim/P_sf"/>
</dbReference>
<evidence type="ECO:0000259" key="6">
    <source>
        <dbReference type="PROSITE" id="PS50109"/>
    </source>
</evidence>
<dbReference type="EC" id="2.7.13.3" evidence="2"/>
<dbReference type="PANTHER" id="PTHR43304">
    <property type="entry name" value="PHYTOCHROME-LIKE PROTEIN CPH1"/>
    <property type="match status" value="1"/>
</dbReference>
<comment type="catalytic activity">
    <reaction evidence="1">
        <text>ATP + protein L-histidine = ADP + protein N-phospho-L-histidine.</text>
        <dbReference type="EC" id="2.7.13.3"/>
    </reaction>
</comment>
<dbReference type="Gene3D" id="3.30.450.20">
    <property type="entry name" value="PAS domain"/>
    <property type="match status" value="1"/>
</dbReference>
<dbReference type="PRINTS" id="PR00344">
    <property type="entry name" value="BCTRLSENSOR"/>
</dbReference>
<dbReference type="RefSeq" id="WP_188460050.1">
    <property type="nucleotide sequence ID" value="NZ_BAABHU010000001.1"/>
</dbReference>